<dbReference type="STRING" id="1963862.B4O97_02125"/>
<feature type="transmembrane region" description="Helical" evidence="1">
    <location>
        <begin position="107"/>
        <end position="134"/>
    </location>
</feature>
<dbReference type="OrthoDB" id="307757at2"/>
<dbReference type="InterPro" id="IPR010898">
    <property type="entry name" value="Hpre_diP_synth_I"/>
</dbReference>
<reference evidence="2 3" key="1">
    <citation type="submission" date="2017-03" db="EMBL/GenBank/DDBJ databases">
        <title>Draft Genome sequence of Marispirochaeta sp. strain JC444.</title>
        <authorList>
            <person name="Shivani Y."/>
            <person name="Subhash Y."/>
            <person name="Sasikala C."/>
            <person name="Ramana C."/>
        </authorList>
    </citation>
    <scope>NUCLEOTIDE SEQUENCE [LARGE SCALE GENOMIC DNA]</scope>
    <source>
        <strain evidence="2 3">JC444</strain>
    </source>
</reference>
<feature type="transmembrane region" description="Helical" evidence="1">
    <location>
        <begin position="78"/>
        <end position="100"/>
    </location>
</feature>
<dbReference type="RefSeq" id="WP_083047857.1">
    <property type="nucleotide sequence ID" value="NZ_CAXXQO010000003.1"/>
</dbReference>
<organism evidence="2 3">
    <name type="scientific">Marispirochaeta aestuarii</name>
    <dbReference type="NCBI Taxonomy" id="1963862"/>
    <lineage>
        <taxon>Bacteria</taxon>
        <taxon>Pseudomonadati</taxon>
        <taxon>Spirochaetota</taxon>
        <taxon>Spirochaetia</taxon>
        <taxon>Spirochaetales</taxon>
        <taxon>Spirochaetaceae</taxon>
        <taxon>Marispirochaeta</taxon>
    </lineage>
</organism>
<feature type="transmembrane region" description="Helical" evidence="1">
    <location>
        <begin position="140"/>
        <end position="164"/>
    </location>
</feature>
<feature type="transmembrane region" description="Helical" evidence="1">
    <location>
        <begin position="44"/>
        <end position="66"/>
    </location>
</feature>
<evidence type="ECO:0000256" key="1">
    <source>
        <dbReference type="SAM" id="Phobius"/>
    </source>
</evidence>
<keyword evidence="1" id="KW-1133">Transmembrane helix</keyword>
<evidence type="ECO:0000313" key="3">
    <source>
        <dbReference type="Proteomes" id="UP000192343"/>
    </source>
</evidence>
<proteinExistence type="predicted"/>
<sequence>MDLHSDLHKQRIDLVAFLGALCLFLSTVEYLFPKPIPFMRLGLANLPILVSLHLLPFPYLMLLTLVKVAGQGLINGTLASYVFIFSVAGSYSSVLVMYAVSRISGRFLSLVGVSLVGSLTSNAVQVLLSIYFIFGKNAVMIAPLFLGIGTVSGLLIGLIAEGFVERSRWHAKLRRLYAQE</sequence>
<keyword evidence="1" id="KW-0472">Membrane</keyword>
<protein>
    <submittedName>
        <fullName evidence="2">Heptaprenyl diphosphate synthase</fullName>
    </submittedName>
</protein>
<accession>A0A1Y1S379</accession>
<gene>
    <name evidence="2" type="ORF">B4O97_02125</name>
</gene>
<dbReference type="AlphaFoldDB" id="A0A1Y1S379"/>
<keyword evidence="3" id="KW-1185">Reference proteome</keyword>
<keyword evidence="1" id="KW-0812">Transmembrane</keyword>
<name>A0A1Y1S379_9SPIO</name>
<dbReference type="PIRSF" id="PIRSF027391">
    <property type="entry name" value="Hpre_diP_synt_I"/>
    <property type="match status" value="1"/>
</dbReference>
<dbReference type="Pfam" id="PF07456">
    <property type="entry name" value="Hpre_diP_synt_I"/>
    <property type="match status" value="1"/>
</dbReference>
<dbReference type="EMBL" id="MWQY01000002">
    <property type="protein sequence ID" value="ORC37822.1"/>
    <property type="molecule type" value="Genomic_DNA"/>
</dbReference>
<dbReference type="Gene3D" id="1.10.1760.20">
    <property type="match status" value="1"/>
</dbReference>
<dbReference type="Proteomes" id="UP000192343">
    <property type="component" value="Unassembled WGS sequence"/>
</dbReference>
<feature type="transmembrane region" description="Helical" evidence="1">
    <location>
        <begin position="12"/>
        <end position="32"/>
    </location>
</feature>
<dbReference type="InterPro" id="IPR014535">
    <property type="entry name" value="Hpre_diP_synt_I"/>
</dbReference>
<evidence type="ECO:0000313" key="2">
    <source>
        <dbReference type="EMBL" id="ORC37822.1"/>
    </source>
</evidence>
<comment type="caution">
    <text evidence="2">The sequence shown here is derived from an EMBL/GenBank/DDBJ whole genome shotgun (WGS) entry which is preliminary data.</text>
</comment>